<dbReference type="Gene3D" id="2.30.180.10">
    <property type="entry name" value="FAS1 domain"/>
    <property type="match status" value="1"/>
</dbReference>
<dbReference type="Proteomes" id="UP000268857">
    <property type="component" value="Unassembled WGS sequence"/>
</dbReference>
<evidence type="ECO:0000313" key="4">
    <source>
        <dbReference type="EMBL" id="RUR72228.1"/>
    </source>
</evidence>
<dbReference type="EMBL" id="RSCJ01000054">
    <property type="protein sequence ID" value="RUR72228.1"/>
    <property type="molecule type" value="Genomic_DNA"/>
</dbReference>
<gene>
    <name evidence="4" type="ORF">PCC6912_64450</name>
</gene>
<dbReference type="GO" id="GO:0050839">
    <property type="term" value="F:cell adhesion molecule binding"/>
    <property type="evidence" value="ECO:0007669"/>
    <property type="project" value="TreeGrafter"/>
</dbReference>
<dbReference type="SUPFAM" id="SSF82153">
    <property type="entry name" value="FAS1 domain"/>
    <property type="match status" value="1"/>
</dbReference>
<dbReference type="Pfam" id="PF02469">
    <property type="entry name" value="Fasciclin"/>
    <property type="match status" value="1"/>
</dbReference>
<feature type="region of interest" description="Disordered" evidence="1">
    <location>
        <begin position="40"/>
        <end position="62"/>
    </location>
</feature>
<accession>A0A3S0ZKE7</accession>
<reference evidence="4 5" key="1">
    <citation type="journal article" date="2019" name="Genome Biol. Evol.">
        <title>Day and night: Metabolic profiles and evolutionary relationships of six axenic non-marine cyanobacteria.</title>
        <authorList>
            <person name="Will S.E."/>
            <person name="Henke P."/>
            <person name="Boedeker C."/>
            <person name="Huang S."/>
            <person name="Brinkmann H."/>
            <person name="Rohde M."/>
            <person name="Jarek M."/>
            <person name="Friedl T."/>
            <person name="Seufert S."/>
            <person name="Schumacher M."/>
            <person name="Overmann J."/>
            <person name="Neumann-Schaal M."/>
            <person name="Petersen J."/>
        </authorList>
    </citation>
    <scope>NUCLEOTIDE SEQUENCE [LARGE SCALE GENOMIC DNA]</scope>
    <source>
        <strain evidence="4 5">PCC 6912</strain>
    </source>
</reference>
<dbReference type="STRING" id="211165.GCA_000317285_05908"/>
<dbReference type="FunFam" id="2.30.180.10:FF:000019">
    <property type="entry name" value="Cell surface lipoprotein"/>
    <property type="match status" value="1"/>
</dbReference>
<name>A0A3S0ZKE7_CHLFR</name>
<dbReference type="PANTHER" id="PTHR10900:SF77">
    <property type="entry name" value="FI19380P1"/>
    <property type="match status" value="1"/>
</dbReference>
<dbReference type="InterPro" id="IPR000782">
    <property type="entry name" value="FAS1_domain"/>
</dbReference>
<dbReference type="RefSeq" id="WP_016877914.1">
    <property type="nucleotide sequence ID" value="NZ_AJLN01000136.1"/>
</dbReference>
<dbReference type="GO" id="GO:0007155">
    <property type="term" value="P:cell adhesion"/>
    <property type="evidence" value="ECO:0007669"/>
    <property type="project" value="TreeGrafter"/>
</dbReference>
<evidence type="ECO:0000256" key="1">
    <source>
        <dbReference type="SAM" id="MobiDB-lite"/>
    </source>
</evidence>
<sequence>MKASKGNFRKILLSIVGVGSLFALSACSQPTVDNTTTPSIAQTPIETSSPIVQPSPAKTAPAMEIPAGTTANQTFAELAQSPASQGSFKTLTKAVAAAGLTKQLSAKGPYTVFAPTDAAFDALPQGTVENLLRPENKQKLVRLLAYHVVPGQVTSSQFTSGDVKTVEGSPVKVKVDSAKNALTVNSARVTQADIPAKNGVIHVVDKVILPPKF</sequence>
<dbReference type="PROSITE" id="PS50213">
    <property type="entry name" value="FAS1"/>
    <property type="match status" value="1"/>
</dbReference>
<organism evidence="4 5">
    <name type="scientific">Chlorogloeopsis fritschii PCC 6912</name>
    <dbReference type="NCBI Taxonomy" id="211165"/>
    <lineage>
        <taxon>Bacteria</taxon>
        <taxon>Bacillati</taxon>
        <taxon>Cyanobacteriota</taxon>
        <taxon>Cyanophyceae</taxon>
        <taxon>Nostocales</taxon>
        <taxon>Chlorogloeopsidaceae</taxon>
        <taxon>Chlorogloeopsis</taxon>
    </lineage>
</organism>
<dbReference type="InterPro" id="IPR050904">
    <property type="entry name" value="Adhesion/Biosynth-related"/>
</dbReference>
<evidence type="ECO:0000259" key="3">
    <source>
        <dbReference type="PROSITE" id="PS50213"/>
    </source>
</evidence>
<evidence type="ECO:0000256" key="2">
    <source>
        <dbReference type="SAM" id="SignalP"/>
    </source>
</evidence>
<keyword evidence="2" id="KW-0732">Signal</keyword>
<feature type="chain" id="PRO_5018701504" description="FAS1 domain-containing protein" evidence="2">
    <location>
        <begin position="29"/>
        <end position="213"/>
    </location>
</feature>
<proteinExistence type="predicted"/>
<dbReference type="PANTHER" id="PTHR10900">
    <property type="entry name" value="PERIOSTIN-RELATED"/>
    <property type="match status" value="1"/>
</dbReference>
<feature type="compositionally biased region" description="Polar residues" evidence="1">
    <location>
        <begin position="40"/>
        <end position="52"/>
    </location>
</feature>
<dbReference type="PROSITE" id="PS51257">
    <property type="entry name" value="PROKAR_LIPOPROTEIN"/>
    <property type="match status" value="1"/>
</dbReference>
<dbReference type="InterPro" id="IPR036378">
    <property type="entry name" value="FAS1_dom_sf"/>
</dbReference>
<feature type="signal peptide" evidence="2">
    <location>
        <begin position="1"/>
        <end position="28"/>
    </location>
</feature>
<dbReference type="GO" id="GO:0005615">
    <property type="term" value="C:extracellular space"/>
    <property type="evidence" value="ECO:0007669"/>
    <property type="project" value="TreeGrafter"/>
</dbReference>
<dbReference type="GO" id="GO:0031012">
    <property type="term" value="C:extracellular matrix"/>
    <property type="evidence" value="ECO:0007669"/>
    <property type="project" value="TreeGrafter"/>
</dbReference>
<feature type="domain" description="FAS1" evidence="3">
    <location>
        <begin position="75"/>
        <end position="208"/>
    </location>
</feature>
<dbReference type="AlphaFoldDB" id="A0A3S0ZKE7"/>
<comment type="caution">
    <text evidence="4">The sequence shown here is derived from an EMBL/GenBank/DDBJ whole genome shotgun (WGS) entry which is preliminary data.</text>
</comment>
<evidence type="ECO:0000313" key="5">
    <source>
        <dbReference type="Proteomes" id="UP000268857"/>
    </source>
</evidence>
<dbReference type="SMART" id="SM00554">
    <property type="entry name" value="FAS1"/>
    <property type="match status" value="1"/>
</dbReference>
<keyword evidence="5" id="KW-1185">Reference proteome</keyword>
<protein>
    <recommendedName>
        <fullName evidence="3">FAS1 domain-containing protein</fullName>
    </recommendedName>
</protein>
<dbReference type="OrthoDB" id="9800666at2"/>
<dbReference type="GO" id="GO:0030198">
    <property type="term" value="P:extracellular matrix organization"/>
    <property type="evidence" value="ECO:0007669"/>
    <property type="project" value="TreeGrafter"/>
</dbReference>